<dbReference type="PANTHER" id="PTHR37296">
    <property type="entry name" value="CONSERVED VIRULENCE FACTOR B"/>
    <property type="match status" value="1"/>
</dbReference>
<comment type="similarity">
    <text evidence="1">Belongs to the CvfB family.</text>
</comment>
<evidence type="ECO:0000313" key="3">
    <source>
        <dbReference type="EMBL" id="CUO08229.1"/>
    </source>
</evidence>
<feature type="domain" description="S1 motif" evidence="2">
    <location>
        <begin position="146"/>
        <end position="209"/>
    </location>
</feature>
<reference evidence="3 4" key="1">
    <citation type="submission" date="2015-09" db="EMBL/GenBank/DDBJ databases">
        <authorList>
            <consortium name="Pathogen Informatics"/>
        </authorList>
    </citation>
    <scope>NUCLEOTIDE SEQUENCE [LARGE SCALE GENOMIC DNA]</scope>
    <source>
        <strain evidence="3 4">2789STDY5834855</strain>
    </source>
</reference>
<organism evidence="3 4">
    <name type="scientific">Clostridium disporicum</name>
    <dbReference type="NCBI Taxonomy" id="84024"/>
    <lineage>
        <taxon>Bacteria</taxon>
        <taxon>Bacillati</taxon>
        <taxon>Bacillota</taxon>
        <taxon>Clostridia</taxon>
        <taxon>Eubacteriales</taxon>
        <taxon>Clostridiaceae</taxon>
        <taxon>Clostridium</taxon>
    </lineage>
</organism>
<name>A0A174C7I0_9CLOT</name>
<gene>
    <name evidence="3" type="primary">cvfB</name>
    <name evidence="3" type="ORF">ERS852470_01387</name>
</gene>
<feature type="domain" description="S1 motif" evidence="2">
    <location>
        <begin position="71"/>
        <end position="132"/>
    </location>
</feature>
<dbReference type="InterPro" id="IPR003029">
    <property type="entry name" value="S1_domain"/>
</dbReference>
<feature type="domain" description="S1 motif" evidence="2">
    <location>
        <begin position="3"/>
        <end position="66"/>
    </location>
</feature>
<dbReference type="OrthoDB" id="9801597at2"/>
<dbReference type="EMBL" id="CYZV01000013">
    <property type="protein sequence ID" value="CUO08229.1"/>
    <property type="molecule type" value="Genomic_DNA"/>
</dbReference>
<evidence type="ECO:0000256" key="1">
    <source>
        <dbReference type="PIRNR" id="PIRNR012524"/>
    </source>
</evidence>
<dbReference type="InterPro" id="IPR040764">
    <property type="entry name" value="CvfB_WH"/>
</dbReference>
<dbReference type="PIRSF" id="PIRSF012524">
    <property type="entry name" value="YitL_S1"/>
    <property type="match status" value="1"/>
</dbReference>
<dbReference type="InterPro" id="IPR014464">
    <property type="entry name" value="CvfB_fam"/>
</dbReference>
<dbReference type="Gene3D" id="1.10.10.10">
    <property type="entry name" value="Winged helix-like DNA-binding domain superfamily/Winged helix DNA-binding domain"/>
    <property type="match status" value="1"/>
</dbReference>
<dbReference type="RefSeq" id="WP_055276091.1">
    <property type="nucleotide sequence ID" value="NZ_CYZV01000013.1"/>
</dbReference>
<dbReference type="PANTHER" id="PTHR37296:SF1">
    <property type="entry name" value="CONSERVED VIRULENCE FACTOR B"/>
    <property type="match status" value="1"/>
</dbReference>
<proteinExistence type="inferred from homology"/>
<dbReference type="Gene3D" id="2.40.50.140">
    <property type="entry name" value="Nucleic acid-binding proteins"/>
    <property type="match status" value="1"/>
</dbReference>
<dbReference type="GO" id="GO:0003676">
    <property type="term" value="F:nucleic acid binding"/>
    <property type="evidence" value="ECO:0007669"/>
    <property type="project" value="InterPro"/>
</dbReference>
<dbReference type="AlphaFoldDB" id="A0A174C7I0"/>
<dbReference type="SUPFAM" id="SSF50249">
    <property type="entry name" value="Nucleic acid-binding proteins"/>
    <property type="match status" value="1"/>
</dbReference>
<evidence type="ECO:0000313" key="4">
    <source>
        <dbReference type="Proteomes" id="UP000095558"/>
    </source>
</evidence>
<sequence length="279" mass="31800">MLRIGEYNTLIVDREKDFGFYLMDKQSREDVLLPKSLAEGMGVEVGKEVTVFIYRDSKDRPIATFKKPLAIVGDVAYLKVVHQGEFGAFVDFGLDRDIFVPLKEQRYKLHTGKKYLFYIYVDKTGRLAATTEVEPYIDVAEEGTFKVGDEVTAMVFSKTPSGTLNVAIDAKYRGLVLPNEYYDEVHPGYEMKLRVKRLYEDGVIGLTPRKTRLSERDELQEKIVAYMRKNGGFMEFNDKSNPEDIRATFGTSKNYFKMALGGLMKAGKLTQDKEGSRLI</sequence>
<dbReference type="SMART" id="SM00316">
    <property type="entry name" value="S1"/>
    <property type="match status" value="3"/>
</dbReference>
<dbReference type="InterPro" id="IPR036388">
    <property type="entry name" value="WH-like_DNA-bd_sf"/>
</dbReference>
<accession>A0A174C7I0</accession>
<protein>
    <submittedName>
        <fullName evidence="3">RNA-binding S1 domain-containing protein</fullName>
    </submittedName>
</protein>
<dbReference type="Proteomes" id="UP000095558">
    <property type="component" value="Unassembled WGS sequence"/>
</dbReference>
<dbReference type="Pfam" id="PF13509">
    <property type="entry name" value="S1_2"/>
    <property type="match status" value="2"/>
</dbReference>
<dbReference type="STRING" id="84024.ERS852471_02800"/>
<evidence type="ECO:0000259" key="2">
    <source>
        <dbReference type="SMART" id="SM00316"/>
    </source>
</evidence>
<dbReference type="InterPro" id="IPR039566">
    <property type="entry name" value="CvfB_S1_st"/>
</dbReference>
<dbReference type="Pfam" id="PF17783">
    <property type="entry name" value="WHD_CvfB"/>
    <property type="match status" value="1"/>
</dbReference>
<dbReference type="InterPro" id="IPR012340">
    <property type="entry name" value="NA-bd_OB-fold"/>
</dbReference>